<dbReference type="InterPro" id="IPR042213">
    <property type="entry name" value="NBD_C_sf"/>
</dbReference>
<evidence type="ECO:0000259" key="7">
    <source>
        <dbReference type="Pfam" id="PF07005"/>
    </source>
</evidence>
<organism evidence="9 10">
    <name type="scientific">Heliophilum fasciatum</name>
    <dbReference type="NCBI Taxonomy" id="35700"/>
    <lineage>
        <taxon>Bacteria</taxon>
        <taxon>Bacillati</taxon>
        <taxon>Bacillota</taxon>
        <taxon>Clostridia</taxon>
        <taxon>Eubacteriales</taxon>
        <taxon>Heliobacteriaceae</taxon>
        <taxon>Heliophilum</taxon>
    </lineage>
</organism>
<gene>
    <name evidence="9" type="ORF">EDD73_10270</name>
</gene>
<evidence type="ECO:0000256" key="5">
    <source>
        <dbReference type="ARBA" id="ARBA00022840"/>
    </source>
</evidence>
<sequence>MGRIVIIADDLTGSNATGVLLARKGYTTATFLQLDMDDTEQYAGYDVIAINTDSRAIDAQEAYRRVAEAAATMRKGAPLMFAKRIDSTLRGNLGAETDAVLDVLGDESMAVVVAAFPASGRVTIGGYLLVHGVPLEKTDVARDPKTPVRGSIVTELFAAQSKYPVGHIPLTVTLQGKEAVTTALLEHQQAGRRLVVMDATTQVDLETIAQGALATKLPIIAVDPGPFTMALASCLLPPPVRGRGQKVFLAVGSATPLARRQLKEVENSYRSYLAFVDARALINPERVEGEVDRVASEIMGQLEEFPVLGIRTMRDESDRLNLTQVAQQWAITEEEVTTRITAGLARITAAVVARARGEVGGLYTSGGDVTVAVCRALEAAAIEVKDEVVPLAAYGRLIGGSYPGMPIITKGGLVGDDQAICNCVDYLLTKISNEVYPAVPAT</sequence>
<reference evidence="9 10" key="1">
    <citation type="submission" date="2019-03" db="EMBL/GenBank/DDBJ databases">
        <title>Genomic Encyclopedia of Type Strains, Phase IV (KMG-IV): sequencing the most valuable type-strain genomes for metagenomic binning, comparative biology and taxonomic classification.</title>
        <authorList>
            <person name="Goeker M."/>
        </authorList>
    </citation>
    <scope>NUCLEOTIDE SEQUENCE [LARGE SCALE GENOMIC DNA]</scope>
    <source>
        <strain evidence="9 10">DSM 11170</strain>
    </source>
</reference>
<keyword evidence="2" id="KW-0808">Transferase</keyword>
<name>A0A4R2RYR5_9FIRM</name>
<evidence type="ECO:0000256" key="6">
    <source>
        <dbReference type="ARBA" id="ARBA00023277"/>
    </source>
</evidence>
<feature type="domain" description="Four-carbon acid sugar kinase nucleotide binding" evidence="8">
    <location>
        <begin position="250"/>
        <end position="420"/>
    </location>
</feature>
<dbReference type="Gene3D" id="3.40.50.10840">
    <property type="entry name" value="Putative sugar-binding, N-terminal domain"/>
    <property type="match status" value="1"/>
</dbReference>
<dbReference type="GO" id="GO:0005524">
    <property type="term" value="F:ATP binding"/>
    <property type="evidence" value="ECO:0007669"/>
    <property type="project" value="UniProtKB-KW"/>
</dbReference>
<dbReference type="InterPro" id="IPR037051">
    <property type="entry name" value="4-carb_acid_sugar_kinase_N_sf"/>
</dbReference>
<evidence type="ECO:0000256" key="2">
    <source>
        <dbReference type="ARBA" id="ARBA00022679"/>
    </source>
</evidence>
<keyword evidence="10" id="KW-1185">Reference proteome</keyword>
<keyword evidence="6" id="KW-0119">Carbohydrate metabolism</keyword>
<dbReference type="Proteomes" id="UP000294813">
    <property type="component" value="Unassembled WGS sequence"/>
</dbReference>
<keyword evidence="3" id="KW-0547">Nucleotide-binding</keyword>
<evidence type="ECO:0000313" key="10">
    <source>
        <dbReference type="Proteomes" id="UP000294813"/>
    </source>
</evidence>
<dbReference type="InterPro" id="IPR031475">
    <property type="entry name" value="NBD_C"/>
</dbReference>
<dbReference type="OrthoDB" id="9778478at2"/>
<dbReference type="RefSeq" id="WP_131917875.1">
    <property type="nucleotide sequence ID" value="NZ_JAOQNU010000002.1"/>
</dbReference>
<keyword evidence="5" id="KW-0067">ATP-binding</keyword>
<feature type="domain" description="Four-carbon acid sugar kinase N-terminal" evidence="7">
    <location>
        <begin position="4"/>
        <end position="231"/>
    </location>
</feature>
<dbReference type="Gene3D" id="3.40.980.20">
    <property type="entry name" value="Four-carbon acid sugar kinase, nucleotide binding domain"/>
    <property type="match status" value="1"/>
</dbReference>
<evidence type="ECO:0000256" key="1">
    <source>
        <dbReference type="ARBA" id="ARBA00005715"/>
    </source>
</evidence>
<dbReference type="AlphaFoldDB" id="A0A4R2RYR5"/>
<evidence type="ECO:0000313" key="9">
    <source>
        <dbReference type="EMBL" id="TCP68674.1"/>
    </source>
</evidence>
<evidence type="ECO:0000256" key="4">
    <source>
        <dbReference type="ARBA" id="ARBA00022777"/>
    </source>
</evidence>
<dbReference type="Pfam" id="PF07005">
    <property type="entry name" value="SBD_N"/>
    <property type="match status" value="1"/>
</dbReference>
<comment type="caution">
    <text evidence="9">The sequence shown here is derived from an EMBL/GenBank/DDBJ whole genome shotgun (WGS) entry which is preliminary data.</text>
</comment>
<evidence type="ECO:0000256" key="3">
    <source>
        <dbReference type="ARBA" id="ARBA00022741"/>
    </source>
</evidence>
<dbReference type="InterPro" id="IPR010737">
    <property type="entry name" value="4-carb_acid_sugar_kinase_N"/>
</dbReference>
<proteinExistence type="inferred from homology"/>
<dbReference type="GO" id="GO:0016301">
    <property type="term" value="F:kinase activity"/>
    <property type="evidence" value="ECO:0007669"/>
    <property type="project" value="UniProtKB-KW"/>
</dbReference>
<comment type="similarity">
    <text evidence="1">Belongs to the four-carbon acid sugar kinase family.</text>
</comment>
<evidence type="ECO:0000259" key="8">
    <source>
        <dbReference type="Pfam" id="PF17042"/>
    </source>
</evidence>
<protein>
    <submittedName>
        <fullName evidence="9">Uncharacterized protein YgbK (DUF1537 family)</fullName>
    </submittedName>
</protein>
<accession>A0A4R2RYR5</accession>
<dbReference type="Pfam" id="PF17042">
    <property type="entry name" value="NBD_C"/>
    <property type="match status" value="1"/>
</dbReference>
<dbReference type="EMBL" id="SLXT01000002">
    <property type="protein sequence ID" value="TCP68674.1"/>
    <property type="molecule type" value="Genomic_DNA"/>
</dbReference>
<dbReference type="SUPFAM" id="SSF142764">
    <property type="entry name" value="YgbK-like"/>
    <property type="match status" value="1"/>
</dbReference>
<keyword evidence="4" id="KW-0418">Kinase</keyword>